<comment type="similarity">
    <text evidence="2">Belongs to the TamA family.</text>
</comment>
<dbReference type="RefSeq" id="WP_132041051.1">
    <property type="nucleotide sequence ID" value="NZ_SLTR01000001.1"/>
</dbReference>
<evidence type="ECO:0000256" key="4">
    <source>
        <dbReference type="ARBA" id="ARBA00022452"/>
    </source>
</evidence>
<dbReference type="InterPro" id="IPR035243">
    <property type="entry name" value="TamA_POTRA_Dom_1"/>
</dbReference>
<dbReference type="Pfam" id="PF07244">
    <property type="entry name" value="POTRA"/>
    <property type="match status" value="1"/>
</dbReference>
<evidence type="ECO:0000256" key="6">
    <source>
        <dbReference type="ARBA" id="ARBA00022729"/>
    </source>
</evidence>
<evidence type="ECO:0000259" key="13">
    <source>
        <dbReference type="Pfam" id="PF17243"/>
    </source>
</evidence>
<proteinExistence type="inferred from homology"/>
<keyword evidence="7" id="KW-0472">Membrane</keyword>
<comment type="caution">
    <text evidence="14">The sequence shown here is derived from an EMBL/GenBank/DDBJ whole genome shotgun (WGS) entry which is preliminary data.</text>
</comment>
<organism evidence="14 15">
    <name type="scientific">Halomonas marinisediminis</name>
    <dbReference type="NCBI Taxonomy" id="2546095"/>
    <lineage>
        <taxon>Bacteria</taxon>
        <taxon>Pseudomonadati</taxon>
        <taxon>Pseudomonadota</taxon>
        <taxon>Gammaproteobacteria</taxon>
        <taxon>Oceanospirillales</taxon>
        <taxon>Halomonadaceae</taxon>
        <taxon>Halomonas</taxon>
    </lineage>
</organism>
<evidence type="ECO:0000256" key="9">
    <source>
        <dbReference type="ARBA" id="ARBA00033063"/>
    </source>
</evidence>
<evidence type="ECO:0000313" key="14">
    <source>
        <dbReference type="EMBL" id="TDB05524.1"/>
    </source>
</evidence>
<comment type="subcellular location">
    <subcellularLocation>
        <location evidence="1">Cell outer membrane</location>
    </subcellularLocation>
</comment>
<feature type="domain" description="Bacterial surface antigen (D15)" evidence="11">
    <location>
        <begin position="365"/>
        <end position="624"/>
    </location>
</feature>
<name>A0ABY2DB44_9GAMM</name>
<gene>
    <name evidence="14" type="ORF">E0702_00740</name>
</gene>
<dbReference type="InterPro" id="IPR000184">
    <property type="entry name" value="Bac_surfAg_D15"/>
</dbReference>
<evidence type="ECO:0000256" key="3">
    <source>
        <dbReference type="ARBA" id="ARBA00015419"/>
    </source>
</evidence>
<evidence type="ECO:0000256" key="7">
    <source>
        <dbReference type="ARBA" id="ARBA00023136"/>
    </source>
</evidence>
<keyword evidence="4" id="KW-1134">Transmembrane beta strand</keyword>
<protein>
    <recommendedName>
        <fullName evidence="3">Translocation and assembly module subunit TamA</fullName>
    </recommendedName>
    <alternativeName>
        <fullName evidence="9">Autotransporter assembly factor TamA</fullName>
    </alternativeName>
</protein>
<feature type="domain" description="POTRA" evidence="12">
    <location>
        <begin position="190"/>
        <end position="244"/>
    </location>
</feature>
<reference evidence="14 15" key="1">
    <citation type="submission" date="2019-03" db="EMBL/GenBank/DDBJ databases">
        <title>Halomonas marinisediminis sp. nov., a moderately halophilic bacterium isolated from the Bohai Gulf.</title>
        <authorList>
            <person name="Ji X."/>
        </authorList>
    </citation>
    <scope>NUCLEOTIDE SEQUENCE [LARGE SCALE GENOMIC DNA]</scope>
    <source>
        <strain evidence="14 15">204</strain>
    </source>
</reference>
<evidence type="ECO:0000256" key="1">
    <source>
        <dbReference type="ARBA" id="ARBA00004442"/>
    </source>
</evidence>
<keyword evidence="8" id="KW-0998">Cell outer membrane</keyword>
<evidence type="ECO:0000256" key="10">
    <source>
        <dbReference type="ARBA" id="ARBA00093548"/>
    </source>
</evidence>
<dbReference type="Gene3D" id="3.10.20.310">
    <property type="entry name" value="membrane protein fhac"/>
    <property type="match status" value="3"/>
</dbReference>
<dbReference type="Pfam" id="PF01103">
    <property type="entry name" value="Omp85"/>
    <property type="match status" value="1"/>
</dbReference>
<dbReference type="Pfam" id="PF17243">
    <property type="entry name" value="POTRA_TamA_1"/>
    <property type="match status" value="1"/>
</dbReference>
<feature type="domain" description="TamA POTRA" evidence="13">
    <location>
        <begin position="30"/>
        <end position="100"/>
    </location>
</feature>
<sequence>MENRLVLRLIAATLMLGLLPASTVLAIEARVEGLKGDPAANIRHYLDGLDESQYSRTRLEGESRRRAAEAMRAYGYYEPKIEARLAEGEPPEYVELTIDPGPRVRIETLDFRLEGDAREDPPFQKAIDDFPLAVGDPLVHAPYDSLRGRLANLSLERGYFEWRYSDRRMEVRPFDESARLYLTLDSGPRYRFGNVSISGSHIEPDRLRRLLPFTPGAPYLAGELATFNQRLGQTEWFRSVTVRPRLESSSLALEEERAGWAEAVASEGGTRYGARYDTTTHVSAAGLEGVTALAARQEERPSVPIDVKVAPADRHRFEVGVGYATDVGPRLRFSWDQPWINRYGHGLDHDLYLSAPQQRFGGVYTLPLDNPLRDSYRFQYGLSHKDTDDTRSLEATLEGARRWEFENGWIQHLYVRTTYEDFTQGNDNEQVLLLYPGIRWSRTRTRNPTFPSWGDRQRLSLEVSDGLWGSDADFVRVTGESRWIRKIGADNRVVTGLGLGAIETSDFSLIPPSLRFFAGGDNSVRGYGYESLSPRDDEGKLTGGQQLLTYSLEWQRRVTGDWWGAAFVDTGDAFEEWGPDDLKTGAGLGVRWISPVGPIRLDIAHPFDDEDNSWRLHFAIGPEF</sequence>
<dbReference type="InterPro" id="IPR010827">
    <property type="entry name" value="BamA/TamA_POTRA"/>
</dbReference>
<dbReference type="InterPro" id="IPR039910">
    <property type="entry name" value="D15-like"/>
</dbReference>
<keyword evidence="5" id="KW-0812">Transmembrane</keyword>
<evidence type="ECO:0000259" key="12">
    <source>
        <dbReference type="Pfam" id="PF07244"/>
    </source>
</evidence>
<dbReference type="Gene3D" id="2.40.160.50">
    <property type="entry name" value="membrane protein fhac: a member of the omp85/tpsb transporter family"/>
    <property type="match status" value="1"/>
</dbReference>
<evidence type="ECO:0000256" key="5">
    <source>
        <dbReference type="ARBA" id="ARBA00022692"/>
    </source>
</evidence>
<dbReference type="PANTHER" id="PTHR12815">
    <property type="entry name" value="SORTING AND ASSEMBLY MACHINERY SAMM50 PROTEIN FAMILY MEMBER"/>
    <property type="match status" value="1"/>
</dbReference>
<dbReference type="Proteomes" id="UP000294823">
    <property type="component" value="Unassembled WGS sequence"/>
</dbReference>
<evidence type="ECO:0000313" key="15">
    <source>
        <dbReference type="Proteomes" id="UP000294823"/>
    </source>
</evidence>
<keyword evidence="15" id="KW-1185">Reference proteome</keyword>
<comment type="subunit">
    <text evidence="10">Interacts with TamB to form the translocation and assembly module (TAM).</text>
</comment>
<evidence type="ECO:0000259" key="11">
    <source>
        <dbReference type="Pfam" id="PF01103"/>
    </source>
</evidence>
<evidence type="ECO:0000256" key="2">
    <source>
        <dbReference type="ARBA" id="ARBA00010248"/>
    </source>
</evidence>
<accession>A0ABY2DB44</accession>
<keyword evidence="6" id="KW-0732">Signal</keyword>
<evidence type="ECO:0000256" key="8">
    <source>
        <dbReference type="ARBA" id="ARBA00023237"/>
    </source>
</evidence>
<dbReference type="EMBL" id="SLTR01000001">
    <property type="protein sequence ID" value="TDB05524.1"/>
    <property type="molecule type" value="Genomic_DNA"/>
</dbReference>
<dbReference type="PANTHER" id="PTHR12815:SF47">
    <property type="entry name" value="TRANSLOCATION AND ASSEMBLY MODULE SUBUNIT TAMA"/>
    <property type="match status" value="1"/>
</dbReference>